<dbReference type="Gene3D" id="3.90.550.10">
    <property type="entry name" value="Spore Coat Polysaccharide Biosynthesis Protein SpsA, Chain A"/>
    <property type="match status" value="1"/>
</dbReference>
<dbReference type="SUPFAM" id="SSF53448">
    <property type="entry name" value="Nucleotide-diphospho-sugar transferases"/>
    <property type="match status" value="1"/>
</dbReference>
<gene>
    <name evidence="3" type="ORF">AHMF7605_28250</name>
</gene>
<evidence type="ECO:0000259" key="2">
    <source>
        <dbReference type="Pfam" id="PF00535"/>
    </source>
</evidence>
<comment type="caution">
    <text evidence="3">The sequence shown here is derived from an EMBL/GenBank/DDBJ whole genome shotgun (WGS) entry which is preliminary data.</text>
</comment>
<keyword evidence="3" id="KW-0808">Transferase</keyword>
<dbReference type="AlphaFoldDB" id="A0A2T2YNM6"/>
<keyword evidence="1" id="KW-0472">Membrane</keyword>
<feature type="transmembrane region" description="Helical" evidence="1">
    <location>
        <begin position="364"/>
        <end position="385"/>
    </location>
</feature>
<dbReference type="CDD" id="cd04186">
    <property type="entry name" value="GT_2_like_c"/>
    <property type="match status" value="1"/>
</dbReference>
<dbReference type="OrthoDB" id="9771846at2"/>
<proteinExistence type="predicted"/>
<feature type="transmembrane region" description="Helical" evidence="1">
    <location>
        <begin position="555"/>
        <end position="576"/>
    </location>
</feature>
<evidence type="ECO:0000256" key="1">
    <source>
        <dbReference type="SAM" id="Phobius"/>
    </source>
</evidence>
<evidence type="ECO:0000313" key="4">
    <source>
        <dbReference type="Proteomes" id="UP000240357"/>
    </source>
</evidence>
<feature type="transmembrane region" description="Helical" evidence="1">
    <location>
        <begin position="303"/>
        <end position="321"/>
    </location>
</feature>
<feature type="transmembrane region" description="Helical" evidence="1">
    <location>
        <begin position="273"/>
        <end position="296"/>
    </location>
</feature>
<keyword evidence="1" id="KW-1133">Transmembrane helix</keyword>
<dbReference type="PANTHER" id="PTHR43179">
    <property type="entry name" value="RHAMNOSYLTRANSFERASE WBBL"/>
    <property type="match status" value="1"/>
</dbReference>
<dbReference type="GO" id="GO:0016740">
    <property type="term" value="F:transferase activity"/>
    <property type="evidence" value="ECO:0007669"/>
    <property type="project" value="UniProtKB-KW"/>
</dbReference>
<keyword evidence="4" id="KW-1185">Reference proteome</keyword>
<dbReference type="InterPro" id="IPR029044">
    <property type="entry name" value="Nucleotide-diphossugar_trans"/>
</dbReference>
<feature type="transmembrane region" description="Helical" evidence="1">
    <location>
        <begin position="333"/>
        <end position="352"/>
    </location>
</feature>
<evidence type="ECO:0000313" key="3">
    <source>
        <dbReference type="EMBL" id="PSR57096.1"/>
    </source>
</evidence>
<feature type="domain" description="Glycosyltransferase 2-like" evidence="2">
    <location>
        <begin position="15"/>
        <end position="202"/>
    </location>
</feature>
<accession>A0A2T2YNM6</accession>
<dbReference type="PANTHER" id="PTHR43179:SF7">
    <property type="entry name" value="RHAMNOSYLTRANSFERASE WBBL"/>
    <property type="match status" value="1"/>
</dbReference>
<dbReference type="Pfam" id="PF00535">
    <property type="entry name" value="Glycos_transf_2"/>
    <property type="match status" value="1"/>
</dbReference>
<dbReference type="Gene3D" id="3.40.50.720">
    <property type="entry name" value="NAD(P)-binding Rossmann-like Domain"/>
    <property type="match status" value="1"/>
</dbReference>
<sequence>MFVETTTCVCLKKLSVIIVNYNVCYFLEQALLSVRKAILKLNAPAEIFVVDNNSGDNSVAMVQRRFPEVKLIENKQNLGFAKANNQAIRQATGEYVLLLNPDTIVEEDTFLKCCCFMDEHPEAGGLGVKMLDGTGTYLPESKRGLPTPWVGFYKIFGLTQLFPNSEKFARYYLGHLDKNKIQEVEVLAGAFMFLRHSVLQKIGLLDEAFFMYGEDIDLSYRIQQAGYKNFYLPHTRILHYKGKSTRRGSLNYVFVFYNAMAIFYRKHFFGRMAFVYSFIIQFAIVLRAGISVLVRIFHTFLPFLDDAALLFVGLYGLKIILEQRTSIQFPAYFPSQVIPVTVILWMGAIYFNNGYEKPFNLGRFIRGIIVGTILVAALGNFWPGANLAQNFILWGSIWALLALVGKRLLYHYGQYRNFRLGTRPRRRLAIIGSEQESKRVLQLLKKTGAATKIVGFASPYVTDNTAKEYLGELQQLNDIIQVHKLNELIFCGKDLSVTQIIEWMVAINDESVQYKILPEDSEYIIGSNNKNTPGDYYTLPIELNLYKKEQIRNKLLLDFTLALSFLVLSPALIWLVQNKRGFFRNCLLVLSGNYNWVGLQNTLDQHYRKNKAILTPLDQFETSPIPDEHTIRQMEVLYAQKYSIKSDLEIILKAFRHLGRRAV</sequence>
<keyword evidence="1" id="KW-0812">Transmembrane</keyword>
<dbReference type="Proteomes" id="UP000240357">
    <property type="component" value="Unassembled WGS sequence"/>
</dbReference>
<protein>
    <submittedName>
        <fullName evidence="3">Glycosyltransferase</fullName>
    </submittedName>
</protein>
<dbReference type="InterPro" id="IPR001173">
    <property type="entry name" value="Glyco_trans_2-like"/>
</dbReference>
<organism evidence="3 4">
    <name type="scientific">Adhaeribacter arboris</name>
    <dbReference type="NCBI Taxonomy" id="2072846"/>
    <lineage>
        <taxon>Bacteria</taxon>
        <taxon>Pseudomonadati</taxon>
        <taxon>Bacteroidota</taxon>
        <taxon>Cytophagia</taxon>
        <taxon>Cytophagales</taxon>
        <taxon>Hymenobacteraceae</taxon>
        <taxon>Adhaeribacter</taxon>
    </lineage>
</organism>
<feature type="transmembrane region" description="Helical" evidence="1">
    <location>
        <begin position="391"/>
        <end position="409"/>
    </location>
</feature>
<name>A0A2T2YNM6_9BACT</name>
<dbReference type="EMBL" id="PYFT01000001">
    <property type="protein sequence ID" value="PSR57096.1"/>
    <property type="molecule type" value="Genomic_DNA"/>
</dbReference>
<reference evidence="3 4" key="1">
    <citation type="submission" date="2018-03" db="EMBL/GenBank/DDBJ databases">
        <title>Adhaeribacter sp. HMF7605 Genome sequencing and assembly.</title>
        <authorList>
            <person name="Kang H."/>
            <person name="Kang J."/>
            <person name="Cha I."/>
            <person name="Kim H."/>
            <person name="Joh K."/>
        </authorList>
    </citation>
    <scope>NUCLEOTIDE SEQUENCE [LARGE SCALE GENOMIC DNA]</scope>
    <source>
        <strain evidence="3 4">HMF7605</strain>
    </source>
</reference>